<dbReference type="PANTHER" id="PTHR43877">
    <property type="entry name" value="AMINOALKYLPHOSPHONATE N-ACETYLTRANSFERASE-RELATED-RELATED"/>
    <property type="match status" value="1"/>
</dbReference>
<dbReference type="InterPro" id="IPR050832">
    <property type="entry name" value="Bact_Acetyltransf"/>
</dbReference>
<evidence type="ECO:0000259" key="3">
    <source>
        <dbReference type="PROSITE" id="PS51186"/>
    </source>
</evidence>
<evidence type="ECO:0000256" key="2">
    <source>
        <dbReference type="ARBA" id="ARBA00023315"/>
    </source>
</evidence>
<dbReference type="EMBL" id="CP013690">
    <property type="protein sequence ID" value="ALU27654.1"/>
    <property type="molecule type" value="Genomic_DNA"/>
</dbReference>
<keyword evidence="1" id="KW-0808">Transferase</keyword>
<sequence length="145" mass="16787">MEIRKMEVNDADVVANLLEQMGYPSTLGFLPHRIAEMNNCERESLLVVEDEGHVIAFISVHFIPQIALEGDFARISYFTVDQDIRSKGVGRLVEEHVTALAKRRGCDRIELHSHSRRTDAHRFYFRQGYEDVPKYLVKYLNPDSH</sequence>
<organism evidence="4 5">
    <name type="scientific">Myroides odoratimimus</name>
    <dbReference type="NCBI Taxonomy" id="76832"/>
    <lineage>
        <taxon>Bacteria</taxon>
        <taxon>Pseudomonadati</taxon>
        <taxon>Bacteroidota</taxon>
        <taxon>Flavobacteriia</taxon>
        <taxon>Flavobacteriales</taxon>
        <taxon>Flavobacteriaceae</taxon>
        <taxon>Myroides</taxon>
    </lineage>
</organism>
<name>A0AAI8C7W1_9FLAO</name>
<reference evidence="4 5" key="1">
    <citation type="journal article" date="2016" name="J. Zhejiang Univ. Sci. B">
        <title>Antibiotic resistance mechanisms of Myroides sp.</title>
        <authorList>
            <person name="Hu S."/>
            <person name="Yuan S."/>
            <person name="Qu H."/>
            <person name="Jiang T."/>
            <person name="Zhou Y."/>
            <person name="Wang M."/>
            <person name="Ming D."/>
        </authorList>
    </citation>
    <scope>NUCLEOTIDE SEQUENCE [LARGE SCALE GENOMIC DNA]</scope>
    <source>
        <strain evidence="4 5">PR63039</strain>
    </source>
</reference>
<evidence type="ECO:0000313" key="5">
    <source>
        <dbReference type="Proteomes" id="UP000069030"/>
    </source>
</evidence>
<proteinExistence type="predicted"/>
<dbReference type="GO" id="GO:0016747">
    <property type="term" value="F:acyltransferase activity, transferring groups other than amino-acyl groups"/>
    <property type="evidence" value="ECO:0007669"/>
    <property type="project" value="InterPro"/>
</dbReference>
<dbReference type="InterPro" id="IPR016181">
    <property type="entry name" value="Acyl_CoA_acyltransferase"/>
</dbReference>
<dbReference type="Proteomes" id="UP000069030">
    <property type="component" value="Chromosome"/>
</dbReference>
<dbReference type="Gene3D" id="3.40.630.30">
    <property type="match status" value="1"/>
</dbReference>
<feature type="domain" description="N-acetyltransferase" evidence="3">
    <location>
        <begin position="1"/>
        <end position="145"/>
    </location>
</feature>
<accession>A0AAI8C7W1</accession>
<dbReference type="AlphaFoldDB" id="A0AAI8C7W1"/>
<evidence type="ECO:0000256" key="1">
    <source>
        <dbReference type="ARBA" id="ARBA00022679"/>
    </source>
</evidence>
<dbReference type="RefSeq" id="WP_058699714.1">
    <property type="nucleotide sequence ID" value="NZ_CP013690.1"/>
</dbReference>
<gene>
    <name evidence="4" type="ORF">AS202_16530</name>
</gene>
<dbReference type="SUPFAM" id="SSF55729">
    <property type="entry name" value="Acyl-CoA N-acyltransferases (Nat)"/>
    <property type="match status" value="1"/>
</dbReference>
<keyword evidence="2" id="KW-0012">Acyltransferase</keyword>
<dbReference type="Pfam" id="PF00583">
    <property type="entry name" value="Acetyltransf_1"/>
    <property type="match status" value="1"/>
</dbReference>
<dbReference type="PROSITE" id="PS51186">
    <property type="entry name" value="GNAT"/>
    <property type="match status" value="1"/>
</dbReference>
<dbReference type="InterPro" id="IPR000182">
    <property type="entry name" value="GNAT_dom"/>
</dbReference>
<evidence type="ECO:0000313" key="4">
    <source>
        <dbReference type="EMBL" id="ALU27654.1"/>
    </source>
</evidence>
<dbReference type="CDD" id="cd04301">
    <property type="entry name" value="NAT_SF"/>
    <property type="match status" value="1"/>
</dbReference>
<protein>
    <submittedName>
        <fullName evidence="4">GNAT family acetyltransferase</fullName>
    </submittedName>
</protein>
<dbReference type="KEGG" id="mod:AS202_16530"/>